<protein>
    <recommendedName>
        <fullName evidence="1">OmpA-like domain-containing protein</fullName>
    </recommendedName>
</protein>
<dbReference type="InterPro" id="IPR006665">
    <property type="entry name" value="OmpA-like"/>
</dbReference>
<evidence type="ECO:0000313" key="2">
    <source>
        <dbReference type="EMBL" id="GAH08793.1"/>
    </source>
</evidence>
<dbReference type="EMBL" id="BART01037562">
    <property type="protein sequence ID" value="GAH08793.1"/>
    <property type="molecule type" value="Genomic_DNA"/>
</dbReference>
<dbReference type="InterPro" id="IPR050330">
    <property type="entry name" value="Bact_OuterMem_StrucFunc"/>
</dbReference>
<organism evidence="2">
    <name type="scientific">marine sediment metagenome</name>
    <dbReference type="NCBI Taxonomy" id="412755"/>
    <lineage>
        <taxon>unclassified sequences</taxon>
        <taxon>metagenomes</taxon>
        <taxon>ecological metagenomes</taxon>
    </lineage>
</organism>
<sequence length="150" mass="16718">TSDEKLAQQRRKYIDILQKQDIAEVTLGQTCRIILPDTVIFNAHSANLLSDQQDKLATVADLIKTNSIVEVDVAGYADDRLPEAQSRALTQGQAQAVADYLRRANIDARLIAGQGYGQHNVVASNVTAQGKDFNRRVEVTFRVYPDRPMY</sequence>
<dbReference type="SUPFAM" id="SSF103088">
    <property type="entry name" value="OmpA-like"/>
    <property type="match status" value="1"/>
</dbReference>
<evidence type="ECO:0000259" key="1">
    <source>
        <dbReference type="PROSITE" id="PS51123"/>
    </source>
</evidence>
<dbReference type="PANTHER" id="PTHR30329:SF21">
    <property type="entry name" value="LIPOPROTEIN YIAD-RELATED"/>
    <property type="match status" value="1"/>
</dbReference>
<dbReference type="AlphaFoldDB" id="X1EJF6"/>
<feature type="domain" description="OmpA-like" evidence="1">
    <location>
        <begin position="28"/>
        <end position="145"/>
    </location>
</feature>
<proteinExistence type="predicted"/>
<dbReference type="CDD" id="cd07185">
    <property type="entry name" value="OmpA_C-like"/>
    <property type="match status" value="1"/>
</dbReference>
<name>X1EJF6_9ZZZZ</name>
<accession>X1EJF6</accession>
<dbReference type="PROSITE" id="PS51123">
    <property type="entry name" value="OMPA_2"/>
    <property type="match status" value="1"/>
</dbReference>
<dbReference type="PANTHER" id="PTHR30329">
    <property type="entry name" value="STATOR ELEMENT OF FLAGELLAR MOTOR COMPLEX"/>
    <property type="match status" value="1"/>
</dbReference>
<dbReference type="Gene3D" id="3.30.1330.60">
    <property type="entry name" value="OmpA-like domain"/>
    <property type="match status" value="1"/>
</dbReference>
<dbReference type="Pfam" id="PF00691">
    <property type="entry name" value="OmpA"/>
    <property type="match status" value="1"/>
</dbReference>
<comment type="caution">
    <text evidence="2">The sequence shown here is derived from an EMBL/GenBank/DDBJ whole genome shotgun (WGS) entry which is preliminary data.</text>
</comment>
<reference evidence="2" key="1">
    <citation type="journal article" date="2014" name="Front. Microbiol.">
        <title>High frequency of phylogenetically diverse reductive dehalogenase-homologous genes in deep subseafloor sedimentary metagenomes.</title>
        <authorList>
            <person name="Kawai M."/>
            <person name="Futagami T."/>
            <person name="Toyoda A."/>
            <person name="Takaki Y."/>
            <person name="Nishi S."/>
            <person name="Hori S."/>
            <person name="Arai W."/>
            <person name="Tsubouchi T."/>
            <person name="Morono Y."/>
            <person name="Uchiyama I."/>
            <person name="Ito T."/>
            <person name="Fujiyama A."/>
            <person name="Inagaki F."/>
            <person name="Takami H."/>
        </authorList>
    </citation>
    <scope>NUCLEOTIDE SEQUENCE</scope>
    <source>
        <strain evidence="2">Expedition CK06-06</strain>
    </source>
</reference>
<feature type="non-terminal residue" evidence="2">
    <location>
        <position position="1"/>
    </location>
</feature>
<dbReference type="InterPro" id="IPR036737">
    <property type="entry name" value="OmpA-like_sf"/>
</dbReference>
<gene>
    <name evidence="2" type="ORF">S01H4_62783</name>
</gene>